<dbReference type="Proteomes" id="UP000044071">
    <property type="component" value="Unassembled WGS sequence"/>
</dbReference>
<keyword evidence="4 9" id="KW-0456">Lyase</keyword>
<evidence type="ECO:0000256" key="1">
    <source>
        <dbReference type="ARBA" id="ARBA00004772"/>
    </source>
</evidence>
<dbReference type="CDD" id="cd06578">
    <property type="entry name" value="HemD"/>
    <property type="match status" value="1"/>
</dbReference>
<evidence type="ECO:0000256" key="8">
    <source>
        <dbReference type="ARBA" id="ARBA00048617"/>
    </source>
</evidence>
<sequence>MNGLKGLRVLNTRPVDQAKQLSQAIEAAGGVAIECPALVIRCKEKTWLNNLPNLNGVAQAIFISTNAVDCCFKTLIAELLPWPASIQIIAVGEATAAALSRYSLEAHLIPAIADSENLLQLEDLQNVQNKTILLFKGEEGRELIAETLQARGADIHLIEVYKREMPKPNPQQLRFLWQNEVVDIILFTSHQAMSNIFYLFGEEAQDWLCRTPCLVISERLAKEAALLGIKKVIVSTPKSILTTLHQFNQGLIDGQ</sequence>
<evidence type="ECO:0000256" key="3">
    <source>
        <dbReference type="ARBA" id="ARBA00013109"/>
    </source>
</evidence>
<dbReference type="OrthoDB" id="9787650at2"/>
<dbReference type="UniPathway" id="UPA00251">
    <property type="reaction ID" value="UER00320"/>
</dbReference>
<evidence type="ECO:0000256" key="2">
    <source>
        <dbReference type="ARBA" id="ARBA00008133"/>
    </source>
</evidence>
<gene>
    <name evidence="11" type="primary">hemD</name>
    <name evidence="11" type="ORF">BN59_02222</name>
</gene>
<comment type="catalytic activity">
    <reaction evidence="8 9">
        <text>hydroxymethylbilane = uroporphyrinogen III + H2O</text>
        <dbReference type="Rhea" id="RHEA:18965"/>
        <dbReference type="ChEBI" id="CHEBI:15377"/>
        <dbReference type="ChEBI" id="CHEBI:57308"/>
        <dbReference type="ChEBI" id="CHEBI:57845"/>
        <dbReference type="EC" id="4.2.1.75"/>
    </reaction>
</comment>
<name>A0A078L1N3_9GAMM</name>
<dbReference type="PANTHER" id="PTHR38042:SF1">
    <property type="entry name" value="UROPORPHYRINOGEN-III SYNTHASE, CHLOROPLASTIC"/>
    <property type="match status" value="1"/>
</dbReference>
<dbReference type="GO" id="GO:0006782">
    <property type="term" value="P:protoporphyrinogen IX biosynthetic process"/>
    <property type="evidence" value="ECO:0007669"/>
    <property type="project" value="UniProtKB-UniRule"/>
</dbReference>
<proteinExistence type="inferred from homology"/>
<reference evidence="11 12" key="1">
    <citation type="submission" date="2014-06" db="EMBL/GenBank/DDBJ databases">
        <authorList>
            <person name="Urmite Genomes Urmite Genomes"/>
        </authorList>
    </citation>
    <scope>NUCLEOTIDE SEQUENCE [LARGE SCALE GENOMIC DNA]</scope>
</reference>
<dbReference type="EC" id="4.2.1.75" evidence="3 9"/>
<dbReference type="eggNOG" id="COG1587">
    <property type="taxonomic scope" value="Bacteria"/>
</dbReference>
<dbReference type="InterPro" id="IPR039793">
    <property type="entry name" value="UROS/Hem4"/>
</dbReference>
<keyword evidence="12" id="KW-1185">Reference proteome</keyword>
<accession>A0A078L1N3</accession>
<dbReference type="STRING" id="1034943.BN59_02222"/>
<evidence type="ECO:0000313" key="11">
    <source>
        <dbReference type="EMBL" id="CDZ77928.1"/>
    </source>
</evidence>
<dbReference type="PANTHER" id="PTHR38042">
    <property type="entry name" value="UROPORPHYRINOGEN-III SYNTHASE, CHLOROPLASTIC"/>
    <property type="match status" value="1"/>
</dbReference>
<comment type="function">
    <text evidence="6 9">Catalyzes cyclization of the linear tetrapyrrole, hydroxymethylbilane, to the macrocyclic uroporphyrinogen III.</text>
</comment>
<evidence type="ECO:0000256" key="7">
    <source>
        <dbReference type="ARBA" id="ARBA00040167"/>
    </source>
</evidence>
<protein>
    <recommendedName>
        <fullName evidence="7 9">Uroporphyrinogen-III synthase</fullName>
        <ecNumber evidence="3 9">4.2.1.75</ecNumber>
    </recommendedName>
</protein>
<keyword evidence="5 9" id="KW-0627">Porphyrin biosynthesis</keyword>
<dbReference type="EMBL" id="CCSB01000002">
    <property type="protein sequence ID" value="CDZ77928.1"/>
    <property type="molecule type" value="Genomic_DNA"/>
</dbReference>
<evidence type="ECO:0000256" key="4">
    <source>
        <dbReference type="ARBA" id="ARBA00023239"/>
    </source>
</evidence>
<evidence type="ECO:0000313" key="12">
    <source>
        <dbReference type="Proteomes" id="UP000044071"/>
    </source>
</evidence>
<dbReference type="GO" id="GO:0004852">
    <property type="term" value="F:uroporphyrinogen-III synthase activity"/>
    <property type="evidence" value="ECO:0007669"/>
    <property type="project" value="UniProtKB-UniRule"/>
</dbReference>
<comment type="pathway">
    <text evidence="1 9">Porphyrin-containing compound metabolism; protoporphyrin-IX biosynthesis; coproporphyrinogen-III from 5-aminolevulinate: step 3/4.</text>
</comment>
<evidence type="ECO:0000259" key="10">
    <source>
        <dbReference type="Pfam" id="PF02602"/>
    </source>
</evidence>
<dbReference type="InterPro" id="IPR003754">
    <property type="entry name" value="4pyrrol_synth_uPrphyn_synth"/>
</dbReference>
<dbReference type="Gene3D" id="3.40.50.10090">
    <property type="match status" value="2"/>
</dbReference>
<dbReference type="InterPro" id="IPR036108">
    <property type="entry name" value="4pyrrol_syn_uPrphyn_synt_sf"/>
</dbReference>
<evidence type="ECO:0000256" key="5">
    <source>
        <dbReference type="ARBA" id="ARBA00023244"/>
    </source>
</evidence>
<dbReference type="RefSeq" id="WP_043874385.1">
    <property type="nucleotide sequence ID" value="NZ_CCVW01000002.1"/>
</dbReference>
<dbReference type="Pfam" id="PF02602">
    <property type="entry name" value="HEM4"/>
    <property type="match status" value="1"/>
</dbReference>
<organism evidence="11 12">
    <name type="scientific">Legionella massiliensis</name>
    <dbReference type="NCBI Taxonomy" id="1034943"/>
    <lineage>
        <taxon>Bacteria</taxon>
        <taxon>Pseudomonadati</taxon>
        <taxon>Pseudomonadota</taxon>
        <taxon>Gammaproteobacteria</taxon>
        <taxon>Legionellales</taxon>
        <taxon>Legionellaceae</taxon>
        <taxon>Legionella</taxon>
    </lineage>
</organism>
<comment type="similarity">
    <text evidence="2 9">Belongs to the uroporphyrinogen-III synthase family.</text>
</comment>
<dbReference type="GO" id="GO:0006780">
    <property type="term" value="P:uroporphyrinogen III biosynthetic process"/>
    <property type="evidence" value="ECO:0007669"/>
    <property type="project" value="UniProtKB-UniRule"/>
</dbReference>
<feature type="domain" description="Tetrapyrrole biosynthesis uroporphyrinogen III synthase" evidence="10">
    <location>
        <begin position="20"/>
        <end position="235"/>
    </location>
</feature>
<evidence type="ECO:0000256" key="9">
    <source>
        <dbReference type="RuleBase" id="RU366031"/>
    </source>
</evidence>
<dbReference type="AlphaFoldDB" id="A0A078L1N3"/>
<dbReference type="SUPFAM" id="SSF69618">
    <property type="entry name" value="HemD-like"/>
    <property type="match status" value="1"/>
</dbReference>
<evidence type="ECO:0000256" key="6">
    <source>
        <dbReference type="ARBA" id="ARBA00037589"/>
    </source>
</evidence>